<dbReference type="Gene3D" id="2.10.25.10">
    <property type="entry name" value="Laminin"/>
    <property type="match status" value="1"/>
</dbReference>
<evidence type="ECO:0000256" key="3">
    <source>
        <dbReference type="ARBA" id="ARBA00022692"/>
    </source>
</evidence>
<dbReference type="PROSITE" id="PS50214">
    <property type="entry name" value="DISINTEGRIN_2"/>
    <property type="match status" value="1"/>
</dbReference>
<dbReference type="Pfam" id="PF00200">
    <property type="entry name" value="Disintegrin"/>
    <property type="match status" value="1"/>
</dbReference>
<dbReference type="Gene3D" id="4.10.70.10">
    <property type="entry name" value="Disintegrin domain"/>
    <property type="match status" value="1"/>
</dbReference>
<evidence type="ECO:0000313" key="18">
    <source>
        <dbReference type="Proteomes" id="UP000314985"/>
    </source>
</evidence>
<feature type="domain" description="Disintegrin" evidence="15">
    <location>
        <begin position="496"/>
        <end position="583"/>
    </location>
</feature>
<evidence type="ECO:0000313" key="17">
    <source>
        <dbReference type="Ensembl" id="ENSSSCP00070029270.1"/>
    </source>
</evidence>
<feature type="compositionally biased region" description="Basic residues" evidence="12">
    <location>
        <begin position="894"/>
        <end position="905"/>
    </location>
</feature>
<dbReference type="PROSITE" id="PS50026">
    <property type="entry name" value="EGF_3"/>
    <property type="match status" value="1"/>
</dbReference>
<evidence type="ECO:0000256" key="8">
    <source>
        <dbReference type="ARBA" id="ARBA00023180"/>
    </source>
</evidence>
<keyword evidence="4" id="KW-0732">Signal</keyword>
<dbReference type="SMART" id="SM00050">
    <property type="entry name" value="DISIN"/>
    <property type="match status" value="1"/>
</dbReference>
<dbReference type="PROSITE" id="PS00427">
    <property type="entry name" value="DISINTEGRIN_1"/>
    <property type="match status" value="1"/>
</dbReference>
<evidence type="ECO:0000259" key="16">
    <source>
        <dbReference type="PROSITE" id="PS50215"/>
    </source>
</evidence>
<organism evidence="17 18">
    <name type="scientific">Sus scrofa</name>
    <name type="common">Pig</name>
    <dbReference type="NCBI Taxonomy" id="9823"/>
    <lineage>
        <taxon>Eukaryota</taxon>
        <taxon>Metazoa</taxon>
        <taxon>Chordata</taxon>
        <taxon>Craniata</taxon>
        <taxon>Vertebrata</taxon>
        <taxon>Euteleostomi</taxon>
        <taxon>Mammalia</taxon>
        <taxon>Eutheria</taxon>
        <taxon>Laurasiatheria</taxon>
        <taxon>Artiodactyla</taxon>
        <taxon>Suina</taxon>
        <taxon>Suidae</taxon>
        <taxon>Sus</taxon>
    </lineage>
</organism>
<dbReference type="PRINTS" id="PR00289">
    <property type="entry name" value="DISINTEGRIN"/>
</dbReference>
<dbReference type="SUPFAM" id="SSF55486">
    <property type="entry name" value="Metalloproteases ('zincins'), catalytic domain"/>
    <property type="match status" value="1"/>
</dbReference>
<evidence type="ECO:0000256" key="12">
    <source>
        <dbReference type="SAM" id="MobiDB-lite"/>
    </source>
</evidence>
<keyword evidence="8" id="KW-0325">Glycoprotein</keyword>
<accession>A0A4X1UKX3</accession>
<feature type="compositionally biased region" description="Low complexity" evidence="12">
    <location>
        <begin position="845"/>
        <end position="862"/>
    </location>
</feature>
<comment type="caution">
    <text evidence="11">Lacks conserved residue(s) required for the propagation of feature annotation.</text>
</comment>
<dbReference type="GO" id="GO:0012505">
    <property type="term" value="C:endomembrane system"/>
    <property type="evidence" value="ECO:0007669"/>
    <property type="project" value="UniProtKB-SubCell"/>
</dbReference>
<dbReference type="InterPro" id="IPR001590">
    <property type="entry name" value="Peptidase_M12B"/>
</dbReference>
<dbReference type="SUPFAM" id="SSF57552">
    <property type="entry name" value="Blood coagulation inhibitor (disintegrin)"/>
    <property type="match status" value="1"/>
</dbReference>
<dbReference type="InterPro" id="IPR034027">
    <property type="entry name" value="Reprolysin_adamalysin"/>
</dbReference>
<feature type="compositionally biased region" description="Polar residues" evidence="12">
    <location>
        <begin position="923"/>
        <end position="944"/>
    </location>
</feature>
<dbReference type="PROSITE" id="PS00022">
    <property type="entry name" value="EGF_1"/>
    <property type="match status" value="1"/>
</dbReference>
<dbReference type="Ensembl" id="ENSSSCT00070035036.1">
    <property type="protein sequence ID" value="ENSSSCP00070029270.1"/>
    <property type="gene ID" value="ENSSSCG00070017106.1"/>
</dbReference>
<dbReference type="FunFam" id="3.40.390.10:FF:000014">
    <property type="entry name" value="disintegrin and metalloproteinase domain-containing protein 11"/>
    <property type="match status" value="1"/>
</dbReference>
<evidence type="ECO:0000256" key="2">
    <source>
        <dbReference type="ARBA" id="ARBA00022685"/>
    </source>
</evidence>
<evidence type="ECO:0000256" key="9">
    <source>
        <dbReference type="ARBA" id="ARBA00046288"/>
    </source>
</evidence>
<feature type="region of interest" description="Disordered" evidence="12">
    <location>
        <begin position="823"/>
        <end position="945"/>
    </location>
</feature>
<dbReference type="InterPro" id="IPR018358">
    <property type="entry name" value="Disintegrin_CS"/>
</dbReference>
<evidence type="ECO:0000259" key="15">
    <source>
        <dbReference type="PROSITE" id="PS50214"/>
    </source>
</evidence>
<dbReference type="InterPro" id="IPR006586">
    <property type="entry name" value="ADAM_Cys-rich"/>
</dbReference>
<comment type="subcellular location">
    <subcellularLocation>
        <location evidence="9">Endomembrane system</location>
        <topology evidence="9">Single-pass type I membrane protein</topology>
    </subcellularLocation>
</comment>
<evidence type="ECO:0000256" key="13">
    <source>
        <dbReference type="SAM" id="Phobius"/>
    </source>
</evidence>
<dbReference type="GO" id="GO:0006508">
    <property type="term" value="P:proteolysis"/>
    <property type="evidence" value="ECO:0007669"/>
    <property type="project" value="InterPro"/>
</dbReference>
<dbReference type="InterPro" id="IPR036436">
    <property type="entry name" value="Disintegrin_dom_sf"/>
</dbReference>
<feature type="disulfide bond" evidence="10">
    <location>
        <begin position="555"/>
        <end position="575"/>
    </location>
</feature>
<dbReference type="Gene3D" id="3.40.390.10">
    <property type="entry name" value="Collagenase (Catalytic Domain)"/>
    <property type="match status" value="1"/>
</dbReference>
<feature type="disulfide bond" evidence="11">
    <location>
        <begin position="754"/>
        <end position="763"/>
    </location>
</feature>
<dbReference type="PANTHER" id="PTHR11905:SF14">
    <property type="entry name" value="DISINTEGRIN AND METALLOPROTEINASE DOMAIN-CONTAINING PROTEIN 22"/>
    <property type="match status" value="1"/>
</dbReference>
<dbReference type="PROSITE" id="PS50215">
    <property type="entry name" value="ADAM_MEPRO"/>
    <property type="match status" value="1"/>
</dbReference>
<dbReference type="InterPro" id="IPR000742">
    <property type="entry name" value="EGF"/>
</dbReference>
<keyword evidence="3 13" id="KW-0812">Transmembrane</keyword>
<dbReference type="Pfam" id="PF01562">
    <property type="entry name" value="Pep_M12B_propep"/>
    <property type="match status" value="1"/>
</dbReference>
<keyword evidence="1 11" id="KW-0245">EGF-like domain</keyword>
<dbReference type="Pfam" id="PF07974">
    <property type="entry name" value="EGF_2"/>
    <property type="match status" value="1"/>
</dbReference>
<dbReference type="InterPro" id="IPR002870">
    <property type="entry name" value="Peptidase_M12B_N"/>
</dbReference>
<dbReference type="InterPro" id="IPR024079">
    <property type="entry name" value="MetalloPept_cat_dom_sf"/>
</dbReference>
<proteinExistence type="predicted"/>
<dbReference type="GO" id="GO:0005886">
    <property type="term" value="C:plasma membrane"/>
    <property type="evidence" value="ECO:0007669"/>
    <property type="project" value="UniProtKB-ARBA"/>
</dbReference>
<feature type="compositionally biased region" description="Low complexity" evidence="12">
    <location>
        <begin position="978"/>
        <end position="997"/>
    </location>
</feature>
<evidence type="ECO:0000256" key="6">
    <source>
        <dbReference type="ARBA" id="ARBA00023136"/>
    </source>
</evidence>
<feature type="transmembrane region" description="Helical" evidence="13">
    <location>
        <begin position="789"/>
        <end position="812"/>
    </location>
</feature>
<keyword evidence="7 11" id="KW-1015">Disulfide bond</keyword>
<dbReference type="Pfam" id="PF08516">
    <property type="entry name" value="ADAM_CR"/>
    <property type="match status" value="1"/>
</dbReference>
<dbReference type="InterPro" id="IPR013111">
    <property type="entry name" value="EGF_extracell"/>
</dbReference>
<evidence type="ECO:0000256" key="7">
    <source>
        <dbReference type="ARBA" id="ARBA00023157"/>
    </source>
</evidence>
<keyword evidence="5 13" id="KW-1133">Transmembrane helix</keyword>
<dbReference type="GO" id="GO:0004222">
    <property type="term" value="F:metalloendopeptidase activity"/>
    <property type="evidence" value="ECO:0007669"/>
    <property type="project" value="InterPro"/>
</dbReference>
<dbReference type="FunFam" id="4.10.70.10:FF:000001">
    <property type="entry name" value="Disintegrin and metalloproteinase domain-containing protein 22"/>
    <property type="match status" value="1"/>
</dbReference>
<dbReference type="CDD" id="cd04269">
    <property type="entry name" value="ZnMc_adamalysin_II_like"/>
    <property type="match status" value="1"/>
</dbReference>
<protein>
    <submittedName>
        <fullName evidence="17">ADAM metallopeptidase domain 22</fullName>
    </submittedName>
</protein>
<keyword evidence="2" id="KW-0165">Cleavage on pair of basic residues</keyword>
<feature type="domain" description="EGF-like" evidence="14">
    <location>
        <begin position="727"/>
        <end position="764"/>
    </location>
</feature>
<feature type="region of interest" description="Disordered" evidence="12">
    <location>
        <begin position="978"/>
        <end position="1024"/>
    </location>
</feature>
<evidence type="ECO:0000256" key="1">
    <source>
        <dbReference type="ARBA" id="ARBA00022536"/>
    </source>
</evidence>
<dbReference type="Pfam" id="PF01421">
    <property type="entry name" value="Reprolysin"/>
    <property type="match status" value="1"/>
</dbReference>
<dbReference type="SMART" id="SM00608">
    <property type="entry name" value="ACR"/>
    <property type="match status" value="1"/>
</dbReference>
<dbReference type="AlphaFoldDB" id="A0A4X1UKX3"/>
<evidence type="ECO:0000256" key="4">
    <source>
        <dbReference type="ARBA" id="ARBA00022729"/>
    </source>
</evidence>
<name>A0A4X1UKX3_PIG</name>
<sequence length="1024" mass="113148">MRRMGEGCSASGPGSWMLSDELVQGSASGVFASFPDGVWKGGGGGIFTRETSDRRMDECGSGSFFFAFSLQSLLSPFLPGEDASLTELERKNENRFLERQSIVPLRLIYRSGGQDETGHDALDTRVRGDPGGGQLTHVDQASFQLDVFGTSFILDVLLNHDLLSSEYVERHIEHGGKTVEVKGGEHCYYQGRIRGNPASFVALSTCHGLHGMFYDGNHTYLIEPEGNDTAQEDFHFHSVYKSRLFEFPLDDLPSEFQQVNITPPKFILKPRPKRSKRQLRRYPRNVEEETKYIELMIVNDHLMFKKHRLSVVHTNTYAKSVVNMADLIYKDQLKTRIVLVAMETWAADNKFAISENPLITLREFMKYRRDFIKEKSDAVHLFSGSQFESSRSGAAYIGGICSLLKGGGVNEFGKTDLMAVTLAQSLAHNIGIISDKRKLASGECKCEDTWSGCIMGDTGYYLPKKFTQCNIEEYHDFLNSGGGACLFNKPSKLLDPPECGNGFIETGEECDCGTPAECVLEGAECCKKCTLTQDSQCSDGLCCKKCKFQPMGTVCREAVNDCDIRETCSGNSSQCAPNIHKMDGYSCDGVQGICFGGRCKTRDRQCKYIWGQKVTASDKYCYEKLNIEGTEKGNCGKDKDTWIQCNKRDVLCGYLLCTNIGNIPRLGELDGEITSTLVVQQGRTLNCSGGHVKLEEDVDLGYVEDGTPCGPQMMCLEHRCLPVASFNFSTCLSSKEGTVCSGNGVCSNELKCVCNRHWVGADCSTYFPHNDDAKAGITLSGNGVAGTNIIIGIIAGTILVLALILGITAWGYKNYREQRQLPQGDYVKKPGDGDSFYSDIPPGVSTNSASSSKKRSNGLSHSWSERIPDTKHISDICENGRPRSNSWQGNLGGNRKKIRGKRFRPRSNSTEREPQAPEPGHSLAQTVPSQGISPGGSDSPQTGSLDHRYLNPWFKRDYNVAKWVEDVNKNTEGPYFRTLSPAKSPSSSTGSIASSRKYPYPMPPLPDEEQKVNRQSARLWETSI</sequence>
<evidence type="ECO:0000256" key="10">
    <source>
        <dbReference type="PROSITE-ProRule" id="PRU00068"/>
    </source>
</evidence>
<evidence type="ECO:0000256" key="5">
    <source>
        <dbReference type="ARBA" id="ARBA00022989"/>
    </source>
</evidence>
<keyword evidence="6 13" id="KW-0472">Membrane</keyword>
<evidence type="ECO:0000259" key="14">
    <source>
        <dbReference type="PROSITE" id="PS50026"/>
    </source>
</evidence>
<dbReference type="InterPro" id="IPR001762">
    <property type="entry name" value="Disintegrin_dom"/>
</dbReference>
<dbReference type="PANTHER" id="PTHR11905">
    <property type="entry name" value="ADAM A DISINTEGRIN AND METALLOPROTEASE DOMAIN"/>
    <property type="match status" value="1"/>
</dbReference>
<evidence type="ECO:0000256" key="11">
    <source>
        <dbReference type="PROSITE-ProRule" id="PRU00076"/>
    </source>
</evidence>
<dbReference type="Proteomes" id="UP000314985">
    <property type="component" value="Chromosome 9"/>
</dbReference>
<reference evidence="17 18" key="1">
    <citation type="submission" date="2017-08" db="EMBL/GenBank/DDBJ databases">
        <title>USMARCv1.0.</title>
        <authorList>
            <person name="Hannum G.I."/>
            <person name="Koren S."/>
            <person name="Schroeder S.G."/>
            <person name="Chin S.C."/>
            <person name="Nonneman D.J."/>
            <person name="Becker S.A."/>
            <person name="Rosen B.D."/>
            <person name="Bickhart D.M."/>
            <person name="Putnam N.H."/>
            <person name="Green R.E."/>
            <person name="Tuggle C.K."/>
            <person name="Liu H."/>
            <person name="Rohrer G.A."/>
            <person name="Warr A."/>
            <person name="Hall R."/>
            <person name="Kim K."/>
            <person name="Hume D.A."/>
            <person name="Talbot R."/>
            <person name="Chow W."/>
            <person name="Howe K."/>
            <person name="Schwartz A.S."/>
            <person name="Watson M."/>
            <person name="Archibald A.L."/>
            <person name="Phillippy A.M."/>
            <person name="Smith T.P.L."/>
        </authorList>
    </citation>
    <scope>NUCLEOTIDE SEQUENCE [LARGE SCALE GENOMIC DNA]</scope>
</reference>
<reference evidence="17" key="2">
    <citation type="submission" date="2025-08" db="UniProtKB">
        <authorList>
            <consortium name="Ensembl"/>
        </authorList>
    </citation>
    <scope>IDENTIFICATION</scope>
</reference>
<feature type="compositionally biased region" description="Basic and acidic residues" evidence="12">
    <location>
        <begin position="863"/>
        <end position="881"/>
    </location>
</feature>
<feature type="domain" description="Peptidase M12B" evidence="16">
    <location>
        <begin position="291"/>
        <end position="490"/>
    </location>
</feature>